<evidence type="ECO:0000313" key="1">
    <source>
        <dbReference type="Proteomes" id="UP000887580"/>
    </source>
</evidence>
<dbReference type="WBParaSite" id="PS1159_v2.g17428.t1">
    <property type="protein sequence ID" value="PS1159_v2.g17428.t1"/>
    <property type="gene ID" value="PS1159_v2.g17428"/>
</dbReference>
<reference evidence="2" key="1">
    <citation type="submission" date="2022-11" db="UniProtKB">
        <authorList>
            <consortium name="WormBaseParasite"/>
        </authorList>
    </citation>
    <scope>IDENTIFICATION</scope>
</reference>
<sequence>MVVCCLCCTWLFDVTHQTIFLPVVTYFSRRINNVMTFYSASVKPISQTAHRPWTNDSAVDDLVQDCQERFCTFQNASIFVSTFNVNGKSPPDYATDWLVFDTERLPDFVVIGLQEMDLALGTYVTESTIREEQWLRAIKKNLPRTYEIVEKIRLIGIFMVIYRHSESHLPLPSPVHTSWVATGFLKFGNKGGVGISFNINDTPVCFINSHLAAGGELSKRNQDFREISQMKFANGRGLYDHDIVFWLGDLNYRLDSPYGYDDVVKIIESGKTNTLIQFDQLQKQQESRQAFHGFKELLGLPFRPTYKFDVGTSRWDTSEKRRIPAWCDRILYWTKDKQIKISQSEYSSVERITFSDHKPVRASFMLGSKIVDQQKKIKVYEEVLREGDKKANEMLPQIELSATEFSFGNVYYRSAVVRTLTIKNTGKTGTRFSFAPNHQDDSLPENWLTITPKSSYIEAGADVEINFQVLVSDEEARKISIPGKSEFPLLCILIIRLDQGRDYFVVCDAKYQKSCFGCSFIHLVNNRHRLPKDEEDLLVAPPNEKDPLQVGDHRVPIQIFWLCWAMRSLSMEEITFDETFSESYFHQIRDCLDNGKPRELIAKKDKKWISMLYSSLLMLIDSFKEPMFPGNINLSEITSDHERLLTISAFPPPQLKAMDFLLDFFVDLTLKNDQFFKNLQVLANILFHSKIPKGTSERRSLLLFCINHRRHKRSLPVLIDDHPTPVAPME</sequence>
<proteinExistence type="predicted"/>
<protein>
    <submittedName>
        <fullName evidence="2">Inositol polyphosphate-related phosphatase domain-containing protein</fullName>
    </submittedName>
</protein>
<name>A0AC35FHB3_9BILA</name>
<dbReference type="Proteomes" id="UP000887580">
    <property type="component" value="Unplaced"/>
</dbReference>
<accession>A0AC35FHB3</accession>
<organism evidence="1 2">
    <name type="scientific">Panagrolaimus sp. PS1159</name>
    <dbReference type="NCBI Taxonomy" id="55785"/>
    <lineage>
        <taxon>Eukaryota</taxon>
        <taxon>Metazoa</taxon>
        <taxon>Ecdysozoa</taxon>
        <taxon>Nematoda</taxon>
        <taxon>Chromadorea</taxon>
        <taxon>Rhabditida</taxon>
        <taxon>Tylenchina</taxon>
        <taxon>Panagrolaimomorpha</taxon>
        <taxon>Panagrolaimoidea</taxon>
        <taxon>Panagrolaimidae</taxon>
        <taxon>Panagrolaimus</taxon>
    </lineage>
</organism>
<evidence type="ECO:0000313" key="2">
    <source>
        <dbReference type="WBParaSite" id="PS1159_v2.g17428.t1"/>
    </source>
</evidence>